<evidence type="ECO:0000313" key="3">
    <source>
        <dbReference type="Proteomes" id="UP000037460"/>
    </source>
</evidence>
<protein>
    <submittedName>
        <fullName evidence="2">Uncharacterized protein</fullName>
    </submittedName>
</protein>
<proteinExistence type="predicted"/>
<reference evidence="3" key="1">
    <citation type="journal article" date="2015" name="PLoS Genet.">
        <title>Genome Sequence and Transcriptome Analyses of Chrysochromulina tobin: Metabolic Tools for Enhanced Algal Fitness in the Prominent Order Prymnesiales (Haptophyceae).</title>
        <authorList>
            <person name="Hovde B.T."/>
            <person name="Deodato C.R."/>
            <person name="Hunsperger H.M."/>
            <person name="Ryken S.A."/>
            <person name="Yost W."/>
            <person name="Jha R.K."/>
            <person name="Patterson J."/>
            <person name="Monnat R.J. Jr."/>
            <person name="Barlow S.B."/>
            <person name="Starkenburg S.R."/>
            <person name="Cattolico R.A."/>
        </authorList>
    </citation>
    <scope>NUCLEOTIDE SEQUENCE</scope>
    <source>
        <strain evidence="3">CCMP291</strain>
    </source>
</reference>
<feature type="compositionally biased region" description="Basic residues" evidence="1">
    <location>
        <begin position="28"/>
        <end position="38"/>
    </location>
</feature>
<feature type="region of interest" description="Disordered" evidence="1">
    <location>
        <begin position="26"/>
        <end position="71"/>
    </location>
</feature>
<gene>
    <name evidence="2" type="ORF">Ctob_002229</name>
</gene>
<comment type="caution">
    <text evidence="2">The sequence shown here is derived from an EMBL/GenBank/DDBJ whole genome shotgun (WGS) entry which is preliminary data.</text>
</comment>
<dbReference type="AlphaFoldDB" id="A0A0M0JHW6"/>
<sequence>MGCCPSAPKNAMNLDDVLDDEDAAGAKISKKEKRKQDKKRLNNAPDSASFSEEPMEPEERDMKLRTKQKRTLRAKMNAAIAGRMASSKPKSHAQQLHTDAALDPTLQTSDQLQSAAFEAFLRWEDKVQRAAQDILKHPMRAKVPRKPDPRKPDPVGSMFTLIAMEEQTRNTSFVTVMQTQHALFQVRLVQGKGLRDYGLLCDTVINKLSLRLPAIPKQKDPKQDIAPLVSAYTSAIAQHRDLAKAARPDGFVT</sequence>
<keyword evidence="3" id="KW-1185">Reference proteome</keyword>
<evidence type="ECO:0000313" key="2">
    <source>
        <dbReference type="EMBL" id="KOO25927.1"/>
    </source>
</evidence>
<organism evidence="2 3">
    <name type="scientific">Chrysochromulina tobinii</name>
    <dbReference type="NCBI Taxonomy" id="1460289"/>
    <lineage>
        <taxon>Eukaryota</taxon>
        <taxon>Haptista</taxon>
        <taxon>Haptophyta</taxon>
        <taxon>Prymnesiophyceae</taxon>
        <taxon>Prymnesiales</taxon>
        <taxon>Chrysochromulinaceae</taxon>
        <taxon>Chrysochromulina</taxon>
    </lineage>
</organism>
<dbReference type="EMBL" id="JWZX01002912">
    <property type="protein sequence ID" value="KOO25927.1"/>
    <property type="molecule type" value="Genomic_DNA"/>
</dbReference>
<accession>A0A0M0JHW6</accession>
<evidence type="ECO:0000256" key="1">
    <source>
        <dbReference type="SAM" id="MobiDB-lite"/>
    </source>
</evidence>
<dbReference type="Proteomes" id="UP000037460">
    <property type="component" value="Unassembled WGS sequence"/>
</dbReference>
<name>A0A0M0JHW6_9EUKA</name>